<evidence type="ECO:0000256" key="5">
    <source>
        <dbReference type="HAMAP-Rule" id="MF_00818"/>
    </source>
</evidence>
<gene>
    <name evidence="5" type="primary">queF</name>
    <name evidence="6" type="ORF">SAMN04487944_102142</name>
</gene>
<dbReference type="Gene3D" id="3.30.1130.10">
    <property type="match status" value="1"/>
</dbReference>
<dbReference type="PANTHER" id="PTHR34354">
    <property type="entry name" value="NADPH-DEPENDENT 7-CYANO-7-DEAZAGUANINE REDUCTASE"/>
    <property type="match status" value="1"/>
</dbReference>
<dbReference type="Pfam" id="PF14489">
    <property type="entry name" value="QueF"/>
    <property type="match status" value="1"/>
</dbReference>
<comment type="similarity">
    <text evidence="5">Belongs to the GTP cyclohydrolase I family. QueF type 1 subfamily.</text>
</comment>
<dbReference type="OrthoDB" id="9795077at2"/>
<comment type="subcellular location">
    <subcellularLocation>
        <location evidence="5">Cytoplasm</location>
    </subcellularLocation>
</comment>
<dbReference type="RefSeq" id="WP_089739172.1">
    <property type="nucleotide sequence ID" value="NZ_FOGL01000002.1"/>
</dbReference>
<dbReference type="SUPFAM" id="SSF55620">
    <property type="entry name" value="Tetrahydrobiopterin biosynthesis enzymes-like"/>
    <property type="match status" value="1"/>
</dbReference>
<dbReference type="GO" id="GO:0033739">
    <property type="term" value="F:preQ1 synthase activity"/>
    <property type="evidence" value="ECO:0007669"/>
    <property type="project" value="UniProtKB-UniRule"/>
</dbReference>
<keyword evidence="2 5" id="KW-0671">Queuosine biosynthesis</keyword>
<dbReference type="STRING" id="531814.SAMN04487944_102142"/>
<dbReference type="HAMAP" id="MF_00818">
    <property type="entry name" value="QueF_type1"/>
    <property type="match status" value="1"/>
</dbReference>
<evidence type="ECO:0000256" key="1">
    <source>
        <dbReference type="ARBA" id="ARBA00022490"/>
    </source>
</evidence>
<keyword evidence="3 5" id="KW-0521">NADP</keyword>
<evidence type="ECO:0000313" key="6">
    <source>
        <dbReference type="EMBL" id="SER26727.1"/>
    </source>
</evidence>
<sequence length="135" mass="15264">MSENYYLPRSGPMPRPESVEEGRNVLKQEAFDAPNVQNITFRALEFTAVCPKTGQPDFGKVEISYTPRNKCIESKSLKFYLWSYRDHGAFCESLAAQIADDIMWAIEAATVKVTVYQTARGGIELTTEAIREYQA</sequence>
<evidence type="ECO:0000256" key="4">
    <source>
        <dbReference type="ARBA" id="ARBA00023002"/>
    </source>
</evidence>
<dbReference type="Proteomes" id="UP000199687">
    <property type="component" value="Unassembled WGS sequence"/>
</dbReference>
<evidence type="ECO:0000256" key="2">
    <source>
        <dbReference type="ARBA" id="ARBA00022785"/>
    </source>
</evidence>
<comment type="pathway">
    <text evidence="5">tRNA modification; tRNA-queuosine biosynthesis.</text>
</comment>
<organism evidence="6 7">
    <name type="scientific">Gracilibacillus ureilyticus</name>
    <dbReference type="NCBI Taxonomy" id="531814"/>
    <lineage>
        <taxon>Bacteria</taxon>
        <taxon>Bacillati</taxon>
        <taxon>Bacillota</taxon>
        <taxon>Bacilli</taxon>
        <taxon>Bacillales</taxon>
        <taxon>Bacillaceae</taxon>
        <taxon>Gracilibacillus</taxon>
    </lineage>
</organism>
<dbReference type="InterPro" id="IPR050084">
    <property type="entry name" value="NADPH_dep_7-cyano-7-deazaG_red"/>
</dbReference>
<dbReference type="InterPro" id="IPR029500">
    <property type="entry name" value="QueF"/>
</dbReference>
<reference evidence="6 7" key="1">
    <citation type="submission" date="2016-10" db="EMBL/GenBank/DDBJ databases">
        <authorList>
            <person name="de Groot N.N."/>
        </authorList>
    </citation>
    <scope>NUCLEOTIDE SEQUENCE [LARGE SCALE GENOMIC DNA]</scope>
    <source>
        <strain evidence="6 7">CGMCC 1.7727</strain>
    </source>
</reference>
<feature type="active site" description="Proton donor" evidence="5">
    <location>
        <position position="57"/>
    </location>
</feature>
<dbReference type="PANTHER" id="PTHR34354:SF1">
    <property type="entry name" value="NADPH-DEPENDENT 7-CYANO-7-DEAZAGUANINE REDUCTASE"/>
    <property type="match status" value="1"/>
</dbReference>
<keyword evidence="1 5" id="KW-0963">Cytoplasm</keyword>
<dbReference type="EMBL" id="FOGL01000002">
    <property type="protein sequence ID" value="SER26727.1"/>
    <property type="molecule type" value="Genomic_DNA"/>
</dbReference>
<dbReference type="UniPathway" id="UPA00392"/>
<comment type="function">
    <text evidence="5">Catalyzes the NADPH-dependent reduction of 7-cyano-7-deazaguanine (preQ0) to 7-aminomethyl-7-deazaguanine (preQ1).</text>
</comment>
<dbReference type="InterPro" id="IPR016856">
    <property type="entry name" value="QueF_type1"/>
</dbReference>
<feature type="active site" description="Thioimide intermediate" evidence="5">
    <location>
        <position position="50"/>
    </location>
</feature>
<evidence type="ECO:0000313" key="7">
    <source>
        <dbReference type="Proteomes" id="UP000199687"/>
    </source>
</evidence>
<keyword evidence="7" id="KW-1185">Reference proteome</keyword>
<protein>
    <recommendedName>
        <fullName evidence="5">NADPH-dependent 7-cyano-7-deazaguanine reductase</fullName>
        <ecNumber evidence="5">1.7.1.13</ecNumber>
    </recommendedName>
    <alternativeName>
        <fullName evidence="5">7-cyano-7-carbaguanine reductase</fullName>
    </alternativeName>
    <alternativeName>
        <fullName evidence="5">NADPH-dependent nitrile oxidoreductase</fullName>
    </alternativeName>
    <alternativeName>
        <fullName evidence="5">PreQ(0) reductase</fullName>
    </alternativeName>
</protein>
<name>A0A1H9MTB3_9BACI</name>
<comment type="catalytic activity">
    <reaction evidence="5">
        <text>7-aminomethyl-7-carbaguanine + 2 NADP(+) = 7-cyano-7-carbaguanine + 2 NADPH + 3 H(+)</text>
        <dbReference type="Rhea" id="RHEA:13409"/>
        <dbReference type="ChEBI" id="CHEBI:15378"/>
        <dbReference type="ChEBI" id="CHEBI:45075"/>
        <dbReference type="ChEBI" id="CHEBI:57783"/>
        <dbReference type="ChEBI" id="CHEBI:58349"/>
        <dbReference type="ChEBI" id="CHEBI:58703"/>
        <dbReference type="EC" id="1.7.1.13"/>
    </reaction>
</comment>
<evidence type="ECO:0000256" key="3">
    <source>
        <dbReference type="ARBA" id="ARBA00022857"/>
    </source>
</evidence>
<feature type="binding site" evidence="5">
    <location>
        <begin position="72"/>
        <end position="74"/>
    </location>
    <ligand>
        <name>substrate</name>
    </ligand>
</feature>
<proteinExistence type="inferred from homology"/>
<dbReference type="GO" id="GO:0005737">
    <property type="term" value="C:cytoplasm"/>
    <property type="evidence" value="ECO:0007669"/>
    <property type="project" value="UniProtKB-SubCell"/>
</dbReference>
<dbReference type="InterPro" id="IPR043133">
    <property type="entry name" value="GTP-CH-I_C/QueF"/>
</dbReference>
<keyword evidence="4 5" id="KW-0560">Oxidoreductase</keyword>
<comment type="caution">
    <text evidence="5">Lacks conserved residue(s) required for the propagation of feature annotation.</text>
</comment>
<dbReference type="AlphaFoldDB" id="A0A1H9MTB3"/>
<dbReference type="NCBIfam" id="TIGR03139">
    <property type="entry name" value="QueF-II"/>
    <property type="match status" value="1"/>
</dbReference>
<dbReference type="GO" id="GO:0008616">
    <property type="term" value="P:tRNA queuosine(34) biosynthetic process"/>
    <property type="evidence" value="ECO:0007669"/>
    <property type="project" value="UniProtKB-UniRule"/>
</dbReference>
<dbReference type="EC" id="1.7.1.13" evidence="5"/>
<accession>A0A1H9MTB3</accession>